<feature type="signal peptide" evidence="1">
    <location>
        <begin position="1"/>
        <end position="21"/>
    </location>
</feature>
<comment type="caution">
    <text evidence="2">The sequence shown here is derived from an EMBL/GenBank/DDBJ whole genome shotgun (WGS) entry which is preliminary data.</text>
</comment>
<evidence type="ECO:0000313" key="3">
    <source>
        <dbReference type="Proteomes" id="UP000479710"/>
    </source>
</evidence>
<dbReference type="SUPFAM" id="SSF50985">
    <property type="entry name" value="RCC1/BLIP-II"/>
    <property type="match status" value="1"/>
</dbReference>
<organism evidence="2 3">
    <name type="scientific">Oryza meyeriana var. granulata</name>
    <dbReference type="NCBI Taxonomy" id="110450"/>
    <lineage>
        <taxon>Eukaryota</taxon>
        <taxon>Viridiplantae</taxon>
        <taxon>Streptophyta</taxon>
        <taxon>Embryophyta</taxon>
        <taxon>Tracheophyta</taxon>
        <taxon>Spermatophyta</taxon>
        <taxon>Magnoliopsida</taxon>
        <taxon>Liliopsida</taxon>
        <taxon>Poales</taxon>
        <taxon>Poaceae</taxon>
        <taxon>BOP clade</taxon>
        <taxon>Oryzoideae</taxon>
        <taxon>Oryzeae</taxon>
        <taxon>Oryzinae</taxon>
        <taxon>Oryza</taxon>
        <taxon>Oryza meyeriana</taxon>
    </lineage>
</organism>
<name>A0A6G1EDX8_9ORYZ</name>
<dbReference type="Gene3D" id="2.130.10.30">
    <property type="entry name" value="Regulator of chromosome condensation 1/beta-lactamase-inhibitor protein II"/>
    <property type="match status" value="1"/>
</dbReference>
<dbReference type="AlphaFoldDB" id="A0A6G1EDX8"/>
<dbReference type="InterPro" id="IPR000408">
    <property type="entry name" value="Reg_chr_condens"/>
</dbReference>
<reference evidence="2 3" key="1">
    <citation type="submission" date="2019-11" db="EMBL/GenBank/DDBJ databases">
        <title>Whole genome sequence of Oryza granulata.</title>
        <authorList>
            <person name="Li W."/>
        </authorList>
    </citation>
    <scope>NUCLEOTIDE SEQUENCE [LARGE SCALE GENOMIC DNA]</scope>
    <source>
        <strain evidence="3">cv. Menghai</strain>
        <tissue evidence="2">Leaf</tissue>
    </source>
</reference>
<dbReference type="PROSITE" id="PS00626">
    <property type="entry name" value="RCC1_2"/>
    <property type="match status" value="1"/>
</dbReference>
<feature type="chain" id="PRO_5026311447" evidence="1">
    <location>
        <begin position="22"/>
        <end position="68"/>
    </location>
</feature>
<gene>
    <name evidence="2" type="ORF">E2562_005276</name>
</gene>
<dbReference type="InterPro" id="IPR009091">
    <property type="entry name" value="RCC1/BLIP-II"/>
</dbReference>
<dbReference type="Proteomes" id="UP000479710">
    <property type="component" value="Unassembled WGS sequence"/>
</dbReference>
<proteinExistence type="predicted"/>
<accession>A0A6G1EDX8</accession>
<dbReference type="EMBL" id="SPHZ02000003">
    <property type="protein sequence ID" value="KAF0923315.1"/>
    <property type="molecule type" value="Genomic_DNA"/>
</dbReference>
<feature type="non-terminal residue" evidence="2">
    <location>
        <position position="68"/>
    </location>
</feature>
<evidence type="ECO:0000256" key="1">
    <source>
        <dbReference type="SAM" id="SignalP"/>
    </source>
</evidence>
<protein>
    <submittedName>
        <fullName evidence="2">Uncharacterized protein</fullName>
    </submittedName>
</protein>
<dbReference type="OrthoDB" id="239701at2759"/>
<keyword evidence="3" id="KW-1185">Reference proteome</keyword>
<keyword evidence="1" id="KW-0732">Signal</keyword>
<evidence type="ECO:0000313" key="2">
    <source>
        <dbReference type="EMBL" id="KAF0923315.1"/>
    </source>
</evidence>
<sequence>MAGVEMWISCGLFHSMVLVDGGVMVDFGALGHYVYHRDLLPRQVSGPWEWKISHIATSGAHIAAIIDS</sequence>